<keyword evidence="3" id="KW-1185">Reference proteome</keyword>
<gene>
    <name evidence="2" type="ORF">ATZ35_01190</name>
</gene>
<dbReference type="RefSeq" id="WP_208928715.1">
    <property type="nucleotide sequence ID" value="NZ_CP013655.1"/>
</dbReference>
<dbReference type="KEGG" id="erx:ATZ35_01190"/>
<proteinExistence type="predicted"/>
<dbReference type="STRING" id="118060.ATZ35_01190"/>
<reference evidence="3" key="1">
    <citation type="submission" date="2015-12" db="EMBL/GenBank/DDBJ databases">
        <authorList>
            <person name="Lauer A."/>
            <person name="Humrighouse B."/>
            <person name="Loparev V."/>
            <person name="Shewmaker P.L."/>
            <person name="Whitney A.M."/>
            <person name="McLaughlin R.W."/>
        </authorList>
    </citation>
    <scope>NUCLEOTIDE SEQUENCE [LARGE SCALE GENOMIC DNA]</scope>
    <source>
        <strain evidence="3">LMG 26678</strain>
    </source>
</reference>
<keyword evidence="1" id="KW-1133">Transmembrane helix</keyword>
<evidence type="ECO:0000313" key="2">
    <source>
        <dbReference type="EMBL" id="ALS35820.1"/>
    </source>
</evidence>
<keyword evidence="1" id="KW-0812">Transmembrane</keyword>
<dbReference type="AlphaFoldDB" id="A0A0U2VDN4"/>
<evidence type="ECO:0000313" key="3">
    <source>
        <dbReference type="Proteomes" id="UP000067523"/>
    </source>
</evidence>
<dbReference type="EMBL" id="CP013655">
    <property type="protein sequence ID" value="ALS35820.1"/>
    <property type="molecule type" value="Genomic_DNA"/>
</dbReference>
<protein>
    <submittedName>
        <fullName evidence="2">Uncharacterized protein</fullName>
    </submittedName>
</protein>
<organism evidence="2 3">
    <name type="scientific">Enterococcus rotai</name>
    <dbReference type="NCBI Taxonomy" id="118060"/>
    <lineage>
        <taxon>Bacteria</taxon>
        <taxon>Bacillati</taxon>
        <taxon>Bacillota</taxon>
        <taxon>Bacilli</taxon>
        <taxon>Lactobacillales</taxon>
        <taxon>Enterococcaceae</taxon>
        <taxon>Enterococcus</taxon>
    </lineage>
</organism>
<sequence length="82" mass="9501">MENKVVKVIIGILVVSVVFGTLFFWFTPVKDGKKQLDQIKMNNNYLILLIQVINRVLKLAILTTMKDLKIKLNQLKFQIVLN</sequence>
<accession>A0A0U2VDN4</accession>
<evidence type="ECO:0000256" key="1">
    <source>
        <dbReference type="SAM" id="Phobius"/>
    </source>
</evidence>
<feature type="transmembrane region" description="Helical" evidence="1">
    <location>
        <begin position="5"/>
        <end position="25"/>
    </location>
</feature>
<name>A0A0U2VDN4_9ENTE</name>
<keyword evidence="1" id="KW-0472">Membrane</keyword>
<dbReference type="Proteomes" id="UP000067523">
    <property type="component" value="Chromosome"/>
</dbReference>